<protein>
    <submittedName>
        <fullName evidence="1">Uncharacterized protein</fullName>
    </submittedName>
</protein>
<evidence type="ECO:0000313" key="2">
    <source>
        <dbReference type="Proteomes" id="UP000239480"/>
    </source>
</evidence>
<proteinExistence type="predicted"/>
<accession>A0A2T0RFX5</accession>
<sequence>MMRAASLRRQPYAQRREDPSPAWAVWRDARLREALDVAADVAHHRESPVLLAYRVIQANSAERIDRIRAHVFATLLQKKLEGRL</sequence>
<dbReference type="RefSeq" id="WP_106208057.1">
    <property type="nucleotide sequence ID" value="NZ_PVTD01000015.1"/>
</dbReference>
<name>A0A2T0RFX5_9RHOB</name>
<comment type="caution">
    <text evidence="1">The sequence shown here is derived from an EMBL/GenBank/DDBJ whole genome shotgun (WGS) entry which is preliminary data.</text>
</comment>
<organism evidence="1 2">
    <name type="scientific">Aliiruegeria haliotis</name>
    <dbReference type="NCBI Taxonomy" id="1280846"/>
    <lineage>
        <taxon>Bacteria</taxon>
        <taxon>Pseudomonadati</taxon>
        <taxon>Pseudomonadota</taxon>
        <taxon>Alphaproteobacteria</taxon>
        <taxon>Rhodobacterales</taxon>
        <taxon>Roseobacteraceae</taxon>
        <taxon>Aliiruegeria</taxon>
    </lineage>
</organism>
<dbReference type="Proteomes" id="UP000239480">
    <property type="component" value="Unassembled WGS sequence"/>
</dbReference>
<gene>
    <name evidence="1" type="ORF">CLV78_11555</name>
</gene>
<dbReference type="EMBL" id="PVTD01000015">
    <property type="protein sequence ID" value="PRY20106.1"/>
    <property type="molecule type" value="Genomic_DNA"/>
</dbReference>
<reference evidence="1 2" key="1">
    <citation type="submission" date="2018-03" db="EMBL/GenBank/DDBJ databases">
        <title>Genomic Encyclopedia of Archaeal and Bacterial Type Strains, Phase II (KMG-II): from individual species to whole genera.</title>
        <authorList>
            <person name="Goeker M."/>
        </authorList>
    </citation>
    <scope>NUCLEOTIDE SEQUENCE [LARGE SCALE GENOMIC DNA]</scope>
    <source>
        <strain evidence="1 2">DSM 29328</strain>
    </source>
</reference>
<keyword evidence="2" id="KW-1185">Reference proteome</keyword>
<dbReference type="AlphaFoldDB" id="A0A2T0RFX5"/>
<evidence type="ECO:0000313" key="1">
    <source>
        <dbReference type="EMBL" id="PRY20106.1"/>
    </source>
</evidence>